<sequence>MTMTTRCPHCGTAFKVVADQLRVRNGLVRCGVCSRVFDGYAAVVDGSAPPALARPLAVRPDAPEYQGAASPVLSVQAPTPEPYTPPPSPQPHTPHASAQPPALASGPSPHAPRARDEAMSTPVSEPAYRQPAPAFPHRPAFQDPAAVVPSRPASPARDAGPSHRVQEPSWDTGPSRPAQQPPRDTVPSRPVQEPSWDTGASRPVQEPSWDTGASRPAQEPPWDTGASAPWERGASSQPVAAAPTIPPAVLRGREDHRRTGPGRTSAQQERHPDPWADDADGNDDESGFREPYAPYRQDDVGDAEQQARDMAPAASDRYRIYARREIIDDEPEYVPIPGEARTRYDDTVDTGMAPPVFMDEEVQRRRSIIARLWALGCLLGLIVLALQAVYVYRTSIAAAVPGLRPALEAVCRQVGCEVGYARRLERISFTASSLQPPSGAAGIDDGRMRLVLAVTMRNRYDKAQPWPALVLQLTDLSDTVVVRKVILPENYLPPGTQGPFPAGGEQSITVPLQVVGLHVNGYQLDKFFP</sequence>
<dbReference type="InterPro" id="IPR011723">
    <property type="entry name" value="Znf/thioredoxin_put"/>
</dbReference>
<name>A0A193GIA2_9BORD</name>
<feature type="compositionally biased region" description="Low complexity" evidence="1">
    <location>
        <begin position="144"/>
        <end position="157"/>
    </location>
</feature>
<feature type="compositionally biased region" description="Pro residues" evidence="1">
    <location>
        <begin position="79"/>
        <end position="92"/>
    </location>
</feature>
<evidence type="ECO:0000256" key="1">
    <source>
        <dbReference type="SAM" id="MobiDB-lite"/>
    </source>
</evidence>
<dbReference type="OrthoDB" id="5294582at2"/>
<evidence type="ECO:0000256" key="2">
    <source>
        <dbReference type="SAM" id="Phobius"/>
    </source>
</evidence>
<dbReference type="AlphaFoldDB" id="A0A193GIA2"/>
<evidence type="ECO:0000259" key="3">
    <source>
        <dbReference type="Pfam" id="PF13719"/>
    </source>
</evidence>
<proteinExistence type="predicted"/>
<dbReference type="EMBL" id="CP016172">
    <property type="protein sequence ID" value="ANN79565.1"/>
    <property type="molecule type" value="Genomic_DNA"/>
</dbReference>
<dbReference type="KEGG" id="bfz:BAU07_22770"/>
<dbReference type="Pfam" id="PF13719">
    <property type="entry name" value="Zn_ribbon_5"/>
    <property type="match status" value="1"/>
</dbReference>
<dbReference type="Proteomes" id="UP000091926">
    <property type="component" value="Chromosome"/>
</dbReference>
<feature type="region of interest" description="Disordered" evidence="1">
    <location>
        <begin position="75"/>
        <end position="314"/>
    </location>
</feature>
<dbReference type="NCBIfam" id="TIGR02098">
    <property type="entry name" value="MJ0042_CXXC"/>
    <property type="match status" value="1"/>
</dbReference>
<evidence type="ECO:0000313" key="5">
    <source>
        <dbReference type="Proteomes" id="UP000091926"/>
    </source>
</evidence>
<feature type="compositionally biased region" description="Low complexity" evidence="1">
    <location>
        <begin position="238"/>
        <end position="249"/>
    </location>
</feature>
<accession>A0A193GIA2</accession>
<dbReference type="Pfam" id="PF11906">
    <property type="entry name" value="DUF3426"/>
    <property type="match status" value="1"/>
</dbReference>
<keyword evidence="2" id="KW-0812">Transmembrane</keyword>
<reference evidence="4 5" key="1">
    <citation type="submission" date="2016-06" db="EMBL/GenBank/DDBJ databases">
        <title>Complete genome sequences of Bordetella bronchialis and Bordetella flabilis.</title>
        <authorList>
            <person name="LiPuma J.J."/>
            <person name="Spilker T."/>
        </authorList>
    </citation>
    <scope>NUCLEOTIDE SEQUENCE [LARGE SCALE GENOMIC DNA]</scope>
    <source>
        <strain evidence="4 5">AU10664</strain>
    </source>
</reference>
<keyword evidence="5" id="KW-1185">Reference proteome</keyword>
<keyword evidence="2" id="KW-1133">Transmembrane helix</keyword>
<organism evidence="4 5">
    <name type="scientific">Bordetella flabilis</name>
    <dbReference type="NCBI Taxonomy" id="463014"/>
    <lineage>
        <taxon>Bacteria</taxon>
        <taxon>Pseudomonadati</taxon>
        <taxon>Pseudomonadota</taxon>
        <taxon>Betaproteobacteria</taxon>
        <taxon>Burkholderiales</taxon>
        <taxon>Alcaligenaceae</taxon>
        <taxon>Bordetella</taxon>
    </lineage>
</organism>
<evidence type="ECO:0000313" key="4">
    <source>
        <dbReference type="EMBL" id="ANN79565.1"/>
    </source>
</evidence>
<feature type="compositionally biased region" description="Acidic residues" evidence="1">
    <location>
        <begin position="275"/>
        <end position="285"/>
    </location>
</feature>
<keyword evidence="2" id="KW-0472">Membrane</keyword>
<dbReference type="InterPro" id="IPR021834">
    <property type="entry name" value="DUF3426"/>
</dbReference>
<feature type="transmembrane region" description="Helical" evidence="2">
    <location>
        <begin position="372"/>
        <end position="392"/>
    </location>
</feature>
<feature type="domain" description="Zinc finger/thioredoxin putative" evidence="3">
    <location>
        <begin position="3"/>
        <end position="38"/>
    </location>
</feature>
<gene>
    <name evidence="4" type="ORF">BAU07_22770</name>
</gene>
<dbReference type="STRING" id="463014.BAU07_22770"/>
<dbReference type="RefSeq" id="WP_066662843.1">
    <property type="nucleotide sequence ID" value="NZ_CBCSCL010000043.1"/>
</dbReference>
<protein>
    <recommendedName>
        <fullName evidence="3">Zinc finger/thioredoxin putative domain-containing protein</fullName>
    </recommendedName>
</protein>